<feature type="region of interest" description="Disordered" evidence="1">
    <location>
        <begin position="1"/>
        <end position="42"/>
    </location>
</feature>
<accession>A0A1Y2IAB7</accession>
<keyword evidence="3" id="KW-1185">Reference proteome</keyword>
<gene>
    <name evidence="2" type="ORF">PYCCODRAFT_1399761</name>
</gene>
<evidence type="ECO:0000256" key="1">
    <source>
        <dbReference type="SAM" id="MobiDB-lite"/>
    </source>
</evidence>
<dbReference type="EMBL" id="KZ084164">
    <property type="protein sequence ID" value="OSC96851.1"/>
    <property type="molecule type" value="Genomic_DNA"/>
</dbReference>
<feature type="compositionally biased region" description="Polar residues" evidence="1">
    <location>
        <begin position="14"/>
        <end position="25"/>
    </location>
</feature>
<organism evidence="2 3">
    <name type="scientific">Trametes coccinea (strain BRFM310)</name>
    <name type="common">Pycnoporus coccineus</name>
    <dbReference type="NCBI Taxonomy" id="1353009"/>
    <lineage>
        <taxon>Eukaryota</taxon>
        <taxon>Fungi</taxon>
        <taxon>Dikarya</taxon>
        <taxon>Basidiomycota</taxon>
        <taxon>Agaricomycotina</taxon>
        <taxon>Agaricomycetes</taxon>
        <taxon>Polyporales</taxon>
        <taxon>Polyporaceae</taxon>
        <taxon>Trametes</taxon>
    </lineage>
</organism>
<protein>
    <submittedName>
        <fullName evidence="2">Uncharacterized protein</fullName>
    </submittedName>
</protein>
<dbReference type="OrthoDB" id="2738024at2759"/>
<dbReference type="Proteomes" id="UP000193067">
    <property type="component" value="Unassembled WGS sequence"/>
</dbReference>
<sequence>MVFSPIKSRWPLPSRSNAPPRSSGPTPARISPEPDESDDFPPTWANSVTRFSTLSGALSLTSHELKALKTVPREAIAAEEPSQSRRITRTRSMIMLGQRIEFSFKVGPRYLKGKGMPVYALANASEAELLKHMAFGSEKVMEPIGLRRVRIRIQWPYPREDEVSRLLYEEWIKVELHTPRVQLAMSVARVFQTFFEKHRIVLTTMSDYTWLLRPDSFHRVWLTGIERTENNVFEAELRYVKDYPSPQA</sequence>
<dbReference type="AlphaFoldDB" id="A0A1Y2IAB7"/>
<evidence type="ECO:0000313" key="2">
    <source>
        <dbReference type="EMBL" id="OSC96851.1"/>
    </source>
</evidence>
<evidence type="ECO:0000313" key="3">
    <source>
        <dbReference type="Proteomes" id="UP000193067"/>
    </source>
</evidence>
<proteinExistence type="predicted"/>
<reference evidence="2 3" key="1">
    <citation type="journal article" date="2015" name="Biotechnol. Biofuels">
        <title>Enhanced degradation of softwood versus hardwood by the white-rot fungus Pycnoporus coccineus.</title>
        <authorList>
            <person name="Couturier M."/>
            <person name="Navarro D."/>
            <person name="Chevret D."/>
            <person name="Henrissat B."/>
            <person name="Piumi F."/>
            <person name="Ruiz-Duenas F.J."/>
            <person name="Martinez A.T."/>
            <person name="Grigoriev I.V."/>
            <person name="Riley R."/>
            <person name="Lipzen A."/>
            <person name="Berrin J.G."/>
            <person name="Master E.R."/>
            <person name="Rosso M.N."/>
        </authorList>
    </citation>
    <scope>NUCLEOTIDE SEQUENCE [LARGE SCALE GENOMIC DNA]</scope>
    <source>
        <strain evidence="2 3">BRFM310</strain>
    </source>
</reference>
<name>A0A1Y2IAB7_TRAC3</name>